<dbReference type="Pfam" id="PF00196">
    <property type="entry name" value="GerE"/>
    <property type="match status" value="1"/>
</dbReference>
<reference evidence="3 4" key="1">
    <citation type="submission" date="2016-06" db="EMBL/GenBank/DDBJ databases">
        <authorList>
            <person name="Kjaerup R.B."/>
            <person name="Dalgaard T.S."/>
            <person name="Juul-Madsen H.R."/>
        </authorList>
    </citation>
    <scope>NUCLEOTIDE SEQUENCE [LARGE SCALE GENOMIC DNA]</scope>
    <source>
        <strain evidence="3 4">CECT 8886</strain>
    </source>
</reference>
<dbReference type="EMBL" id="FLOB01000004">
    <property type="protein sequence ID" value="SBS31575.1"/>
    <property type="molecule type" value="Genomic_DNA"/>
</dbReference>
<dbReference type="CDD" id="cd06170">
    <property type="entry name" value="LuxR_C_like"/>
    <property type="match status" value="1"/>
</dbReference>
<gene>
    <name evidence="3" type="primary">devR</name>
    <name evidence="3" type="ORF">MSP8886_02169</name>
</gene>
<dbReference type="InterPro" id="IPR016032">
    <property type="entry name" value="Sig_transdc_resp-reg_C-effctor"/>
</dbReference>
<dbReference type="STRING" id="1792290.MSP8886_02169"/>
<dbReference type="PRINTS" id="PR00038">
    <property type="entry name" value="HTHLUXR"/>
</dbReference>
<dbReference type="AlphaFoldDB" id="A0A1A8TEZ7"/>
<dbReference type="PANTHER" id="PTHR43214">
    <property type="entry name" value="TWO-COMPONENT RESPONSE REGULATOR"/>
    <property type="match status" value="1"/>
</dbReference>
<accession>A0A1A8TEZ7</accession>
<dbReference type="SUPFAM" id="SSF46894">
    <property type="entry name" value="C-terminal effector domain of the bipartite response regulators"/>
    <property type="match status" value="1"/>
</dbReference>
<dbReference type="GO" id="GO:0006355">
    <property type="term" value="P:regulation of DNA-templated transcription"/>
    <property type="evidence" value="ECO:0007669"/>
    <property type="project" value="InterPro"/>
</dbReference>
<keyword evidence="1" id="KW-0238">DNA-binding</keyword>
<dbReference type="SMART" id="SM00421">
    <property type="entry name" value="HTH_LUXR"/>
    <property type="match status" value="1"/>
</dbReference>
<proteinExistence type="predicted"/>
<dbReference type="GO" id="GO:0003677">
    <property type="term" value="F:DNA binding"/>
    <property type="evidence" value="ECO:0007669"/>
    <property type="project" value="UniProtKB-KW"/>
</dbReference>
<evidence type="ECO:0000259" key="2">
    <source>
        <dbReference type="PROSITE" id="PS50043"/>
    </source>
</evidence>
<evidence type="ECO:0000313" key="3">
    <source>
        <dbReference type="EMBL" id="SBS31575.1"/>
    </source>
</evidence>
<dbReference type="PROSITE" id="PS50043">
    <property type="entry name" value="HTH_LUXR_2"/>
    <property type="match status" value="1"/>
</dbReference>
<dbReference type="OrthoDB" id="9794397at2"/>
<organism evidence="3 4">
    <name type="scientific">Marinomonas spartinae</name>
    <dbReference type="NCBI Taxonomy" id="1792290"/>
    <lineage>
        <taxon>Bacteria</taxon>
        <taxon>Pseudomonadati</taxon>
        <taxon>Pseudomonadota</taxon>
        <taxon>Gammaproteobacteria</taxon>
        <taxon>Oceanospirillales</taxon>
        <taxon>Oceanospirillaceae</taxon>
        <taxon>Marinomonas</taxon>
    </lineage>
</organism>
<dbReference type="PANTHER" id="PTHR43214:SF37">
    <property type="entry name" value="TRANSCRIPTIONAL REGULATORY PROTEIN YDFI"/>
    <property type="match status" value="1"/>
</dbReference>
<dbReference type="PROSITE" id="PS00622">
    <property type="entry name" value="HTH_LUXR_1"/>
    <property type="match status" value="1"/>
</dbReference>
<feature type="domain" description="HTH luxR-type" evidence="2">
    <location>
        <begin position="157"/>
        <end position="222"/>
    </location>
</feature>
<name>A0A1A8TEZ7_9GAMM</name>
<protein>
    <submittedName>
        <fullName evidence="3">Transcriptional regulatory protein DevR (DosR)</fullName>
    </submittedName>
</protein>
<evidence type="ECO:0000256" key="1">
    <source>
        <dbReference type="ARBA" id="ARBA00023125"/>
    </source>
</evidence>
<sequence length="226" mass="25347">MKILCLSTDEAVWHHWNKVVDSNATLFREQGFNEIDSALASKEMYKYCFIYLADKNFSANVESVVSLQRKYPKQIMIVFPNQASQAAALRLFSVGVLGQCSPYIGREQLKLVLSVVDSGEIWGGKAFINSLISQSASLAETHVRNDQEDLLLRSEDEQNMLAGLSDREHYVATLVSNGLSNKQIANEMDITERTVKAHLTAIFKKTHTKDRLSLALLTQNSPKLSH</sequence>
<keyword evidence="4" id="KW-1185">Reference proteome</keyword>
<dbReference type="InterPro" id="IPR000792">
    <property type="entry name" value="Tscrpt_reg_LuxR_C"/>
</dbReference>
<dbReference type="InterPro" id="IPR039420">
    <property type="entry name" value="WalR-like"/>
</dbReference>
<dbReference type="Proteomes" id="UP000092544">
    <property type="component" value="Unassembled WGS sequence"/>
</dbReference>
<dbReference type="Gene3D" id="1.10.10.10">
    <property type="entry name" value="Winged helix-like DNA-binding domain superfamily/Winged helix DNA-binding domain"/>
    <property type="match status" value="1"/>
</dbReference>
<dbReference type="InterPro" id="IPR036388">
    <property type="entry name" value="WH-like_DNA-bd_sf"/>
</dbReference>
<evidence type="ECO:0000313" key="4">
    <source>
        <dbReference type="Proteomes" id="UP000092544"/>
    </source>
</evidence>